<feature type="compositionally biased region" description="Polar residues" evidence="1">
    <location>
        <begin position="121"/>
        <end position="151"/>
    </location>
</feature>
<feature type="compositionally biased region" description="Polar residues" evidence="1">
    <location>
        <begin position="83"/>
        <end position="108"/>
    </location>
</feature>
<organism evidence="2 3">
    <name type="scientific">Coniophora puteana (strain RWD-64-598)</name>
    <name type="common">Brown rot fungus</name>
    <dbReference type="NCBI Taxonomy" id="741705"/>
    <lineage>
        <taxon>Eukaryota</taxon>
        <taxon>Fungi</taxon>
        <taxon>Dikarya</taxon>
        <taxon>Basidiomycota</taxon>
        <taxon>Agaricomycotina</taxon>
        <taxon>Agaricomycetes</taxon>
        <taxon>Agaricomycetidae</taxon>
        <taxon>Boletales</taxon>
        <taxon>Coniophorineae</taxon>
        <taxon>Coniophoraceae</taxon>
        <taxon>Coniophora</taxon>
    </lineage>
</organism>
<dbReference type="GeneID" id="19206431"/>
<feature type="region of interest" description="Disordered" evidence="1">
    <location>
        <begin position="48"/>
        <end position="170"/>
    </location>
</feature>
<dbReference type="Proteomes" id="UP000053558">
    <property type="component" value="Unassembled WGS sequence"/>
</dbReference>
<evidence type="ECO:0000313" key="2">
    <source>
        <dbReference type="EMBL" id="EIW74028.1"/>
    </source>
</evidence>
<keyword evidence="3" id="KW-1185">Reference proteome</keyword>
<gene>
    <name evidence="2" type="ORF">CONPUDRAFT_170324</name>
</gene>
<feature type="compositionally biased region" description="Low complexity" evidence="1">
    <location>
        <begin position="200"/>
        <end position="220"/>
    </location>
</feature>
<dbReference type="RefSeq" id="XP_007775749.1">
    <property type="nucleotide sequence ID" value="XM_007777559.1"/>
</dbReference>
<protein>
    <submittedName>
        <fullName evidence="2">Uncharacterized protein</fullName>
    </submittedName>
</protein>
<proteinExistence type="predicted"/>
<feature type="compositionally biased region" description="Polar residues" evidence="1">
    <location>
        <begin position="222"/>
        <end position="239"/>
    </location>
</feature>
<evidence type="ECO:0000313" key="3">
    <source>
        <dbReference type="Proteomes" id="UP000053558"/>
    </source>
</evidence>
<feature type="region of interest" description="Disordered" evidence="1">
    <location>
        <begin position="197"/>
        <end position="239"/>
    </location>
</feature>
<dbReference type="OMA" id="FHHSHIR"/>
<feature type="compositionally biased region" description="Polar residues" evidence="1">
    <location>
        <begin position="158"/>
        <end position="170"/>
    </location>
</feature>
<dbReference type="KEGG" id="cput:CONPUDRAFT_170324"/>
<reference evidence="3" key="1">
    <citation type="journal article" date="2012" name="Science">
        <title>The Paleozoic origin of enzymatic lignin decomposition reconstructed from 31 fungal genomes.</title>
        <authorList>
            <person name="Floudas D."/>
            <person name="Binder M."/>
            <person name="Riley R."/>
            <person name="Barry K."/>
            <person name="Blanchette R.A."/>
            <person name="Henrissat B."/>
            <person name="Martinez A.T."/>
            <person name="Otillar R."/>
            <person name="Spatafora J.W."/>
            <person name="Yadav J.S."/>
            <person name="Aerts A."/>
            <person name="Benoit I."/>
            <person name="Boyd A."/>
            <person name="Carlson A."/>
            <person name="Copeland A."/>
            <person name="Coutinho P.M."/>
            <person name="de Vries R.P."/>
            <person name="Ferreira P."/>
            <person name="Findley K."/>
            <person name="Foster B."/>
            <person name="Gaskell J."/>
            <person name="Glotzer D."/>
            <person name="Gorecki P."/>
            <person name="Heitman J."/>
            <person name="Hesse C."/>
            <person name="Hori C."/>
            <person name="Igarashi K."/>
            <person name="Jurgens J.A."/>
            <person name="Kallen N."/>
            <person name="Kersten P."/>
            <person name="Kohler A."/>
            <person name="Kuees U."/>
            <person name="Kumar T.K.A."/>
            <person name="Kuo A."/>
            <person name="LaButti K."/>
            <person name="Larrondo L.F."/>
            <person name="Lindquist E."/>
            <person name="Ling A."/>
            <person name="Lombard V."/>
            <person name="Lucas S."/>
            <person name="Lundell T."/>
            <person name="Martin R."/>
            <person name="McLaughlin D.J."/>
            <person name="Morgenstern I."/>
            <person name="Morin E."/>
            <person name="Murat C."/>
            <person name="Nagy L.G."/>
            <person name="Nolan M."/>
            <person name="Ohm R.A."/>
            <person name="Patyshakuliyeva A."/>
            <person name="Rokas A."/>
            <person name="Ruiz-Duenas F.J."/>
            <person name="Sabat G."/>
            <person name="Salamov A."/>
            <person name="Samejima M."/>
            <person name="Schmutz J."/>
            <person name="Slot J.C."/>
            <person name="St John F."/>
            <person name="Stenlid J."/>
            <person name="Sun H."/>
            <person name="Sun S."/>
            <person name="Syed K."/>
            <person name="Tsang A."/>
            <person name="Wiebenga A."/>
            <person name="Young D."/>
            <person name="Pisabarro A."/>
            <person name="Eastwood D.C."/>
            <person name="Martin F."/>
            <person name="Cullen D."/>
            <person name="Grigoriev I.V."/>
            <person name="Hibbett D.S."/>
        </authorList>
    </citation>
    <scope>NUCLEOTIDE SEQUENCE [LARGE SCALE GENOMIC DNA]</scope>
    <source>
        <strain evidence="3">RWD-64-598 SS2</strain>
    </source>
</reference>
<dbReference type="EMBL" id="JH711595">
    <property type="protein sequence ID" value="EIW74028.1"/>
    <property type="molecule type" value="Genomic_DNA"/>
</dbReference>
<dbReference type="AlphaFoldDB" id="R7SCY5"/>
<feature type="compositionally biased region" description="Polar residues" evidence="1">
    <location>
        <begin position="58"/>
        <end position="73"/>
    </location>
</feature>
<evidence type="ECO:0000256" key="1">
    <source>
        <dbReference type="SAM" id="MobiDB-lite"/>
    </source>
</evidence>
<dbReference type="OrthoDB" id="2359117at2759"/>
<name>R7SCY5_CONPW</name>
<accession>R7SCY5</accession>
<sequence>MRLQYAKLKVEHGWQRQNLTEVENLYFHHSGRIGRPAAPPPKVVTIPPADQPMLPSAFNFTSDQFPTTSSHLKSPTPPVAQPPISSDSARTPTPQAAVQPSSQNQPPDHSSRRSGSPSQSITDLRTPTPPMTTSNLQSQPSVSKLPSTSLPPSAYQPAPSTGQSVGSGNGSPNLTYDSFWSSHSLSNMALTYRMRTTTNSSSGAPAPSSPHGSASSLHAPVATTNTGVSTPNTNGNSTLPPSMGAYGALPVAQHAQLYAANAGMMGMPGMTGYAPAAVGVQSSTGPSAS</sequence>